<name>A0ABS8TEU8_DATST</name>
<evidence type="ECO:0000313" key="2">
    <source>
        <dbReference type="EMBL" id="MCD7469491.1"/>
    </source>
</evidence>
<evidence type="ECO:0000313" key="3">
    <source>
        <dbReference type="Proteomes" id="UP000823775"/>
    </source>
</evidence>
<evidence type="ECO:0000256" key="1">
    <source>
        <dbReference type="SAM" id="MobiDB-lite"/>
    </source>
</evidence>
<feature type="non-terminal residue" evidence="2">
    <location>
        <position position="71"/>
    </location>
</feature>
<proteinExistence type="predicted"/>
<dbReference type="Proteomes" id="UP000823775">
    <property type="component" value="Unassembled WGS sequence"/>
</dbReference>
<dbReference type="EMBL" id="JACEIK010001450">
    <property type="protein sequence ID" value="MCD7469491.1"/>
    <property type="molecule type" value="Genomic_DNA"/>
</dbReference>
<keyword evidence="3" id="KW-1185">Reference proteome</keyword>
<comment type="caution">
    <text evidence="2">The sequence shown here is derived from an EMBL/GenBank/DDBJ whole genome shotgun (WGS) entry which is preliminary data.</text>
</comment>
<feature type="compositionally biased region" description="Polar residues" evidence="1">
    <location>
        <begin position="1"/>
        <end position="12"/>
    </location>
</feature>
<accession>A0ABS8TEU8</accession>
<sequence>MELLGNENNEQVNLPVELTNEKNKESQVDESKDVDLKELSVNEPYTIAKGRDKRQIRTRMLYRASKSDYIW</sequence>
<gene>
    <name evidence="2" type="ORF">HAX54_008589</name>
</gene>
<reference evidence="2 3" key="1">
    <citation type="journal article" date="2021" name="BMC Genomics">
        <title>Datura genome reveals duplications of psychoactive alkaloid biosynthetic genes and high mutation rate following tissue culture.</title>
        <authorList>
            <person name="Rajewski A."/>
            <person name="Carter-House D."/>
            <person name="Stajich J."/>
            <person name="Litt A."/>
        </authorList>
    </citation>
    <scope>NUCLEOTIDE SEQUENCE [LARGE SCALE GENOMIC DNA]</scope>
    <source>
        <strain evidence="2">AR-01</strain>
    </source>
</reference>
<protein>
    <submittedName>
        <fullName evidence="2">Uncharacterized protein</fullName>
    </submittedName>
</protein>
<feature type="compositionally biased region" description="Basic and acidic residues" evidence="1">
    <location>
        <begin position="19"/>
        <end position="32"/>
    </location>
</feature>
<feature type="region of interest" description="Disordered" evidence="1">
    <location>
        <begin position="1"/>
        <end position="32"/>
    </location>
</feature>
<organism evidence="2 3">
    <name type="scientific">Datura stramonium</name>
    <name type="common">Jimsonweed</name>
    <name type="synonym">Common thornapple</name>
    <dbReference type="NCBI Taxonomy" id="4076"/>
    <lineage>
        <taxon>Eukaryota</taxon>
        <taxon>Viridiplantae</taxon>
        <taxon>Streptophyta</taxon>
        <taxon>Embryophyta</taxon>
        <taxon>Tracheophyta</taxon>
        <taxon>Spermatophyta</taxon>
        <taxon>Magnoliopsida</taxon>
        <taxon>eudicotyledons</taxon>
        <taxon>Gunneridae</taxon>
        <taxon>Pentapetalae</taxon>
        <taxon>asterids</taxon>
        <taxon>lamiids</taxon>
        <taxon>Solanales</taxon>
        <taxon>Solanaceae</taxon>
        <taxon>Solanoideae</taxon>
        <taxon>Datureae</taxon>
        <taxon>Datura</taxon>
    </lineage>
</organism>